<sequence>MNKDQRIIELDKIKSSKQPYKYDDIIYRGEKKLMPVYEINLDYLVYNKYNGRILSMVKSFERQFRNLNPEILTDKKVIEDFLWDSKPDRNRTTMTDLRDYGQKRVGIVTRDGIIIDGNRRSSLINRIANEDNRYPAYFKAIILDDTLDDSPQEIMRLETSYQMGEDEKLDYNPIEKYLKCKDLIEVGFSPGNIAEMMGEKEPRVNEWLSIMKLMDNYLNDLGYEGIYTRLDKREGQFVDLDKYLKKYDSGTAMVDWAYAKSDISDLKAICFDYIRAQYEGKEFRAIATPSKKESFFCKEKVWNKFKEEHFKNIDPINEKEFTVDELREKEPEGDLSEILKVRDADWTNATRGLLKGNLNKSQRLLDDVNEENSPMVLLRRAKDTLSSVNTELEAFYRDENVLTIIKEINKISWDFQQVIKKKNK</sequence>
<evidence type="ECO:0000313" key="1">
    <source>
        <dbReference type="EMBL" id="MBB2144580.1"/>
    </source>
</evidence>
<proteinExistence type="predicted"/>
<name>A0A923DWW0_9SPHI</name>
<keyword evidence="2" id="KW-1185">Reference proteome</keyword>
<reference evidence="1" key="1">
    <citation type="submission" date="2019-11" db="EMBL/GenBank/DDBJ databases">
        <title>Description of Pedobacter sp. LMG 31464T.</title>
        <authorList>
            <person name="Carlier A."/>
            <person name="Qi S."/>
            <person name="Vandamme P."/>
        </authorList>
    </citation>
    <scope>NUCLEOTIDE SEQUENCE</scope>
    <source>
        <strain evidence="1">LMG 31464</strain>
    </source>
</reference>
<dbReference type="EMBL" id="WNXD01000001">
    <property type="protein sequence ID" value="MBB2144580.1"/>
    <property type="molecule type" value="Genomic_DNA"/>
</dbReference>
<accession>A0A923DWW0</accession>
<dbReference type="RefSeq" id="WP_182921267.1">
    <property type="nucleotide sequence ID" value="NZ_WNXD01000001.1"/>
</dbReference>
<dbReference type="Proteomes" id="UP000601055">
    <property type="component" value="Unassembled WGS sequence"/>
</dbReference>
<organism evidence="1 2">
    <name type="scientific">Pedobacter planticolens</name>
    <dbReference type="NCBI Taxonomy" id="2679964"/>
    <lineage>
        <taxon>Bacteria</taxon>
        <taxon>Pseudomonadati</taxon>
        <taxon>Bacteroidota</taxon>
        <taxon>Sphingobacteriia</taxon>
        <taxon>Sphingobacteriales</taxon>
        <taxon>Sphingobacteriaceae</taxon>
        <taxon>Pedobacter</taxon>
    </lineage>
</organism>
<comment type="caution">
    <text evidence="1">The sequence shown here is derived from an EMBL/GenBank/DDBJ whole genome shotgun (WGS) entry which is preliminary data.</text>
</comment>
<dbReference type="SUPFAM" id="SSF109709">
    <property type="entry name" value="KorB DNA-binding domain-like"/>
    <property type="match status" value="1"/>
</dbReference>
<protein>
    <recommendedName>
        <fullName evidence="3">ParB/Sulfiredoxin domain-containing protein</fullName>
    </recommendedName>
</protein>
<dbReference type="AlphaFoldDB" id="A0A923DWW0"/>
<evidence type="ECO:0008006" key="3">
    <source>
        <dbReference type="Google" id="ProtNLM"/>
    </source>
</evidence>
<evidence type="ECO:0000313" key="2">
    <source>
        <dbReference type="Proteomes" id="UP000601055"/>
    </source>
</evidence>
<gene>
    <name evidence="1" type="ORF">GM921_03730</name>
</gene>